<keyword evidence="9" id="KW-1185">Reference proteome</keyword>
<dbReference type="InterPro" id="IPR017896">
    <property type="entry name" value="4Fe4S_Fe-S-bd"/>
</dbReference>
<keyword evidence="6" id="KW-0472">Membrane</keyword>
<evidence type="ECO:0000256" key="1">
    <source>
        <dbReference type="ARBA" id="ARBA00022485"/>
    </source>
</evidence>
<sequence length="657" mass="70643">MTAPWIPALVMLAGLAATLAGLAWRARLWLTGRPARVDFLRGLARMPRRYLVDVHEAVSRDPVGGAGRGDTGQRIATMHILTAGGFTAASVLILVVHVFGVAFAPLAALLLGALTVMAAGTVLVGRRRRPEHRAPRLSGGGFNRLPLGLAAFVAFFFIATLPLAGVSGPLAWGSPFGMALVAVGLYGSLDLYGGLARGPLKHAANGALHLAFHPRPERFREADADSGSPAALRPLDLEAERLGVREPRDFRWNQLLGFDACVECGRCEAACPAYEAGLPLSPKKLIQDLVAAEARGGTDAAYQGSPYPGRPLGQARGGPDHPLIGEEAMIHPDTLWACTTCQACVHECPMMIGHVDAVVDLRRYQTLEEGATPGKGAEVLEELRATDNLHGRPRESRLHWATDLNLPLLAERGACDVLLWTGEGAFEMRSQRTLRALVRLLRLAGVDFAVLGAEERDCGHVARVLGEEAAFRNLKEKNLETLDQYRFNRILTPDPHALHTLANEYDGLTERCAIEHHSTFLARLLAEGRLAPNRRADGTTVTFHDPCYLARGNGETQSPRDLLEGIGVEVREMEKSGLRTSCCGWGGGAAFTDVPGERRIPDVRMDHARATDAETVAVACPNCAVMLEGVVEPGPEVADIAEVLLEAVEEESMEAAS</sequence>
<dbReference type="PROSITE" id="PS00198">
    <property type="entry name" value="4FE4S_FER_1"/>
    <property type="match status" value="2"/>
</dbReference>
<dbReference type="PANTHER" id="PTHR43255">
    <property type="entry name" value="IRON-SULFUR-BINDING OXIDOREDUCTASE FADF-RELATED-RELATED"/>
    <property type="match status" value="1"/>
</dbReference>
<dbReference type="InterPro" id="IPR017900">
    <property type="entry name" value="4Fe4S_Fe_S_CS"/>
</dbReference>
<protein>
    <submittedName>
        <fullName evidence="8">DUF3483 domain-containing protein</fullName>
    </submittedName>
</protein>
<name>A0ABV4TXM1_9GAMM</name>
<proteinExistence type="predicted"/>
<evidence type="ECO:0000259" key="7">
    <source>
        <dbReference type="PROSITE" id="PS51379"/>
    </source>
</evidence>
<dbReference type="Pfam" id="PF02754">
    <property type="entry name" value="CCG"/>
    <property type="match status" value="2"/>
</dbReference>
<keyword evidence="5" id="KW-0411">Iron-sulfur</keyword>
<dbReference type="InterPro" id="IPR051460">
    <property type="entry name" value="HdrC_iron-sulfur_subunit"/>
</dbReference>
<dbReference type="RefSeq" id="WP_373656110.1">
    <property type="nucleotide sequence ID" value="NZ_JBGUAW010000007.1"/>
</dbReference>
<dbReference type="EMBL" id="JBGUAW010000007">
    <property type="protein sequence ID" value="MFA9461321.1"/>
    <property type="molecule type" value="Genomic_DNA"/>
</dbReference>
<evidence type="ECO:0000256" key="5">
    <source>
        <dbReference type="ARBA" id="ARBA00023014"/>
    </source>
</evidence>
<dbReference type="Proteomes" id="UP001575181">
    <property type="component" value="Unassembled WGS sequence"/>
</dbReference>
<dbReference type="Pfam" id="PF13183">
    <property type="entry name" value="Fer4_8"/>
    <property type="match status" value="1"/>
</dbReference>
<organism evidence="8 9">
    <name type="scientific">Thiohalorhabdus methylotrophus</name>
    <dbReference type="NCBI Taxonomy" id="3242694"/>
    <lineage>
        <taxon>Bacteria</taxon>
        <taxon>Pseudomonadati</taxon>
        <taxon>Pseudomonadota</taxon>
        <taxon>Gammaproteobacteria</taxon>
        <taxon>Thiohalorhabdales</taxon>
        <taxon>Thiohalorhabdaceae</taxon>
        <taxon>Thiohalorhabdus</taxon>
    </lineage>
</organism>
<comment type="caution">
    <text evidence="8">The sequence shown here is derived from an EMBL/GenBank/DDBJ whole genome shotgun (WGS) entry which is preliminary data.</text>
</comment>
<evidence type="ECO:0000256" key="2">
    <source>
        <dbReference type="ARBA" id="ARBA00022723"/>
    </source>
</evidence>
<feature type="domain" description="4Fe-4S ferredoxin-type" evidence="7">
    <location>
        <begin position="252"/>
        <end position="283"/>
    </location>
</feature>
<keyword evidence="6" id="KW-0812">Transmembrane</keyword>
<dbReference type="Pfam" id="PF11982">
    <property type="entry name" value="DUF3483"/>
    <property type="match status" value="1"/>
</dbReference>
<accession>A0ABV4TXM1</accession>
<evidence type="ECO:0000313" key="8">
    <source>
        <dbReference type="EMBL" id="MFA9461321.1"/>
    </source>
</evidence>
<keyword evidence="3" id="KW-0560">Oxidoreductase</keyword>
<evidence type="ECO:0000256" key="6">
    <source>
        <dbReference type="SAM" id="Phobius"/>
    </source>
</evidence>
<dbReference type="SUPFAM" id="SSF46548">
    <property type="entry name" value="alpha-helical ferredoxin"/>
    <property type="match status" value="1"/>
</dbReference>
<dbReference type="InterPro" id="IPR021872">
    <property type="entry name" value="Csal_0991-like_N"/>
</dbReference>
<dbReference type="Gene3D" id="1.10.1060.10">
    <property type="entry name" value="Alpha-helical ferredoxin"/>
    <property type="match status" value="1"/>
</dbReference>
<keyword evidence="2" id="KW-0479">Metal-binding</keyword>
<keyword evidence="1" id="KW-0004">4Fe-4S</keyword>
<dbReference type="InterPro" id="IPR009051">
    <property type="entry name" value="Helical_ferredxn"/>
</dbReference>
<evidence type="ECO:0000313" key="9">
    <source>
        <dbReference type="Proteomes" id="UP001575181"/>
    </source>
</evidence>
<dbReference type="PROSITE" id="PS51379">
    <property type="entry name" value="4FE4S_FER_2"/>
    <property type="match status" value="1"/>
</dbReference>
<evidence type="ECO:0000256" key="3">
    <source>
        <dbReference type="ARBA" id="ARBA00023002"/>
    </source>
</evidence>
<gene>
    <name evidence="8" type="ORF">ACERLL_10835</name>
</gene>
<reference evidence="8 9" key="1">
    <citation type="submission" date="2024-08" db="EMBL/GenBank/DDBJ databases">
        <title>Whole-genome sequencing of halo(alkali)philic microorganisms from hypersaline lakes.</title>
        <authorList>
            <person name="Sorokin D.Y."/>
            <person name="Merkel A.Y."/>
            <person name="Messina E."/>
            <person name="Yakimov M."/>
        </authorList>
    </citation>
    <scope>NUCLEOTIDE SEQUENCE [LARGE SCALE GENOMIC DNA]</scope>
    <source>
        <strain evidence="8 9">Cl-TMA</strain>
    </source>
</reference>
<feature type="transmembrane region" description="Helical" evidence="6">
    <location>
        <begin position="145"/>
        <end position="164"/>
    </location>
</feature>
<dbReference type="PANTHER" id="PTHR43255:SF1">
    <property type="entry name" value="IRON-SULFUR-BINDING OXIDOREDUCTASE FADF-RELATED"/>
    <property type="match status" value="1"/>
</dbReference>
<evidence type="ECO:0000256" key="4">
    <source>
        <dbReference type="ARBA" id="ARBA00023004"/>
    </source>
</evidence>
<keyword evidence="6" id="KW-1133">Transmembrane helix</keyword>
<keyword evidence="4" id="KW-0408">Iron</keyword>
<dbReference type="InterPro" id="IPR004017">
    <property type="entry name" value="Cys_rich_dom"/>
</dbReference>
<feature type="transmembrane region" description="Helical" evidence="6">
    <location>
        <begin position="106"/>
        <end position="124"/>
    </location>
</feature>
<feature type="transmembrane region" description="Helical" evidence="6">
    <location>
        <begin position="6"/>
        <end position="24"/>
    </location>
</feature>
<feature type="transmembrane region" description="Helical" evidence="6">
    <location>
        <begin position="78"/>
        <end position="100"/>
    </location>
</feature>